<comment type="subcellular location">
    <subcellularLocation>
        <location evidence="1">Secreted</location>
        <location evidence="1">Cell wall</location>
    </subcellularLocation>
</comment>
<evidence type="ECO:0000256" key="6">
    <source>
        <dbReference type="ARBA" id="ARBA00023295"/>
    </source>
</evidence>
<gene>
    <name evidence="9" type="ORF">SHERM_01429</name>
</gene>
<evidence type="ECO:0000256" key="1">
    <source>
        <dbReference type="ARBA" id="ARBA00004191"/>
    </source>
</evidence>
<keyword evidence="7" id="KW-0961">Cell wall biogenesis/degradation</keyword>
<dbReference type="Proteomes" id="UP001153555">
    <property type="component" value="Unassembled WGS sequence"/>
</dbReference>
<keyword evidence="10" id="KW-1185">Reference proteome</keyword>
<dbReference type="SUPFAM" id="SSF51126">
    <property type="entry name" value="Pectin lyase-like"/>
    <property type="match status" value="1"/>
</dbReference>
<keyword evidence="5 8" id="KW-0378">Hydrolase</keyword>
<evidence type="ECO:0000256" key="4">
    <source>
        <dbReference type="ARBA" id="ARBA00022525"/>
    </source>
</evidence>
<evidence type="ECO:0000256" key="5">
    <source>
        <dbReference type="ARBA" id="ARBA00022801"/>
    </source>
</evidence>
<evidence type="ECO:0000256" key="2">
    <source>
        <dbReference type="ARBA" id="ARBA00008834"/>
    </source>
</evidence>
<keyword evidence="4" id="KW-0964">Secreted</keyword>
<dbReference type="GO" id="GO:0005975">
    <property type="term" value="P:carbohydrate metabolic process"/>
    <property type="evidence" value="ECO:0007669"/>
    <property type="project" value="InterPro"/>
</dbReference>
<dbReference type="GO" id="GO:0071555">
    <property type="term" value="P:cell wall organization"/>
    <property type="evidence" value="ECO:0007669"/>
    <property type="project" value="UniProtKB-KW"/>
</dbReference>
<dbReference type="EMBL" id="CACSLK010020336">
    <property type="protein sequence ID" value="CAA0820191.1"/>
    <property type="molecule type" value="Genomic_DNA"/>
</dbReference>
<dbReference type="OrthoDB" id="910249at2759"/>
<evidence type="ECO:0000313" key="10">
    <source>
        <dbReference type="Proteomes" id="UP001153555"/>
    </source>
</evidence>
<dbReference type="SMART" id="SM00710">
    <property type="entry name" value="PbH1"/>
    <property type="match status" value="4"/>
</dbReference>
<dbReference type="Pfam" id="PF00295">
    <property type="entry name" value="Glyco_hydro_28"/>
    <property type="match status" value="1"/>
</dbReference>
<keyword evidence="3" id="KW-0134">Cell wall</keyword>
<evidence type="ECO:0000256" key="3">
    <source>
        <dbReference type="ARBA" id="ARBA00022512"/>
    </source>
</evidence>
<dbReference type="InterPro" id="IPR000743">
    <property type="entry name" value="Glyco_hydro_28"/>
</dbReference>
<name>A0A9N7RAR3_STRHE</name>
<organism evidence="9 10">
    <name type="scientific">Striga hermonthica</name>
    <name type="common">Purple witchweed</name>
    <name type="synonym">Buchnera hermonthica</name>
    <dbReference type="NCBI Taxonomy" id="68872"/>
    <lineage>
        <taxon>Eukaryota</taxon>
        <taxon>Viridiplantae</taxon>
        <taxon>Streptophyta</taxon>
        <taxon>Embryophyta</taxon>
        <taxon>Tracheophyta</taxon>
        <taxon>Spermatophyta</taxon>
        <taxon>Magnoliopsida</taxon>
        <taxon>eudicotyledons</taxon>
        <taxon>Gunneridae</taxon>
        <taxon>Pentapetalae</taxon>
        <taxon>asterids</taxon>
        <taxon>lamiids</taxon>
        <taxon>Lamiales</taxon>
        <taxon>Orobanchaceae</taxon>
        <taxon>Buchnereae</taxon>
        <taxon>Striga</taxon>
    </lineage>
</organism>
<keyword evidence="6 8" id="KW-0326">Glycosidase</keyword>
<dbReference type="GO" id="GO:0016829">
    <property type="term" value="F:lyase activity"/>
    <property type="evidence" value="ECO:0007669"/>
    <property type="project" value="UniProtKB-KW"/>
</dbReference>
<dbReference type="PANTHER" id="PTHR31375">
    <property type="match status" value="1"/>
</dbReference>
<proteinExistence type="inferred from homology"/>
<comment type="caution">
    <text evidence="9">The sequence shown here is derived from an EMBL/GenBank/DDBJ whole genome shotgun (WGS) entry which is preliminary data.</text>
</comment>
<dbReference type="GO" id="GO:0004650">
    <property type="term" value="F:polygalacturonase activity"/>
    <property type="evidence" value="ECO:0007669"/>
    <property type="project" value="InterPro"/>
</dbReference>
<evidence type="ECO:0000256" key="8">
    <source>
        <dbReference type="RuleBase" id="RU361169"/>
    </source>
</evidence>
<protein>
    <submittedName>
        <fullName evidence="9">Pectin lyase-like superfamily protein</fullName>
    </submittedName>
</protein>
<evidence type="ECO:0000313" key="9">
    <source>
        <dbReference type="EMBL" id="CAA0820191.1"/>
    </source>
</evidence>
<dbReference type="InterPro" id="IPR006626">
    <property type="entry name" value="PbH1"/>
</dbReference>
<accession>A0A9N7RAR3</accession>
<keyword evidence="9" id="KW-0456">Lyase</keyword>
<comment type="similarity">
    <text evidence="2 8">Belongs to the glycosyl hydrolase 28 family.</text>
</comment>
<evidence type="ECO:0000256" key="7">
    <source>
        <dbReference type="ARBA" id="ARBA00023316"/>
    </source>
</evidence>
<dbReference type="AlphaFoldDB" id="A0A9N7RAR3"/>
<dbReference type="InterPro" id="IPR011050">
    <property type="entry name" value="Pectin_lyase_fold/virulence"/>
</dbReference>
<dbReference type="Gene3D" id="2.160.20.10">
    <property type="entry name" value="Single-stranded right-handed beta-helix, Pectin lyase-like"/>
    <property type="match status" value="1"/>
</dbReference>
<sequence>MHLFIDNGQYIQVYNFKTSAPAESPNTDGIHLSNCQHAVIHNNTLACGDDCVSIQKGCSDIKVYNVNCGPGHGYSIGGLGPNFAEAQVSDISVFDSKVQNSLTGVRIKTWPGGSGSVTNVRFSNIQMSNVRTSIVIDQFYCGGSKTCSITSRNAIQISNVTFEKLTGSYTYKPISLLCSPYKPCRALRASLINLVSSNPSLGPTQAECSNARGQVLTPTTPPLNNCLMGPPEVVWVPADSPEDSPAPAN</sequence>
<dbReference type="InterPro" id="IPR012334">
    <property type="entry name" value="Pectin_lyas_fold"/>
</dbReference>
<reference evidence="9" key="1">
    <citation type="submission" date="2019-12" db="EMBL/GenBank/DDBJ databases">
        <authorList>
            <person name="Scholes J."/>
        </authorList>
    </citation>
    <scope>NUCLEOTIDE SEQUENCE</scope>
</reference>